<keyword evidence="2" id="KW-1133">Transmembrane helix</keyword>
<organism evidence="3 4">
    <name type="scientific">Suillus fuscotomentosus</name>
    <dbReference type="NCBI Taxonomy" id="1912939"/>
    <lineage>
        <taxon>Eukaryota</taxon>
        <taxon>Fungi</taxon>
        <taxon>Dikarya</taxon>
        <taxon>Basidiomycota</taxon>
        <taxon>Agaricomycotina</taxon>
        <taxon>Agaricomycetes</taxon>
        <taxon>Agaricomycetidae</taxon>
        <taxon>Boletales</taxon>
        <taxon>Suillineae</taxon>
        <taxon>Suillaceae</taxon>
        <taxon>Suillus</taxon>
    </lineage>
</organism>
<evidence type="ECO:0000256" key="1">
    <source>
        <dbReference type="SAM" id="MobiDB-lite"/>
    </source>
</evidence>
<dbReference type="AlphaFoldDB" id="A0AAD4HNS2"/>
<evidence type="ECO:0000313" key="4">
    <source>
        <dbReference type="Proteomes" id="UP001195769"/>
    </source>
</evidence>
<evidence type="ECO:0000313" key="3">
    <source>
        <dbReference type="EMBL" id="KAG1903086.1"/>
    </source>
</evidence>
<reference evidence="3" key="1">
    <citation type="journal article" date="2020" name="New Phytol.">
        <title>Comparative genomics reveals dynamic genome evolution in host specialist ectomycorrhizal fungi.</title>
        <authorList>
            <person name="Lofgren L.A."/>
            <person name="Nguyen N.H."/>
            <person name="Vilgalys R."/>
            <person name="Ruytinx J."/>
            <person name="Liao H.L."/>
            <person name="Branco S."/>
            <person name="Kuo A."/>
            <person name="LaButti K."/>
            <person name="Lipzen A."/>
            <person name="Andreopoulos W."/>
            <person name="Pangilinan J."/>
            <person name="Riley R."/>
            <person name="Hundley H."/>
            <person name="Na H."/>
            <person name="Barry K."/>
            <person name="Grigoriev I.V."/>
            <person name="Stajich J.E."/>
            <person name="Kennedy P.G."/>
        </authorList>
    </citation>
    <scope>NUCLEOTIDE SEQUENCE</scope>
    <source>
        <strain evidence="3">FC203</strain>
    </source>
</reference>
<keyword evidence="2" id="KW-0472">Membrane</keyword>
<gene>
    <name evidence="3" type="ORF">F5891DRAFT_978126</name>
</gene>
<keyword evidence="4" id="KW-1185">Reference proteome</keyword>
<feature type="transmembrane region" description="Helical" evidence="2">
    <location>
        <begin position="66"/>
        <end position="89"/>
    </location>
</feature>
<sequence>MDLSIAVDSPAELLRIAIIFGRNNHQGSIENENHAGPTQTSNSPETPRDTHSKRLHELGGRLSKRLGYIIGGCVAMILIHTILVESGWVRIWGYCRVRIYLFRFDFESPNLLPSFMFNTAVSASGTKHWVNARFSEEREEVEGTTWRFVVVVTGSRLMDHAIIINAVELQFN</sequence>
<proteinExistence type="predicted"/>
<accession>A0AAD4HNS2</accession>
<dbReference type="Proteomes" id="UP001195769">
    <property type="component" value="Unassembled WGS sequence"/>
</dbReference>
<protein>
    <submittedName>
        <fullName evidence="3">Uncharacterized protein</fullName>
    </submittedName>
</protein>
<feature type="compositionally biased region" description="Polar residues" evidence="1">
    <location>
        <begin position="28"/>
        <end position="45"/>
    </location>
</feature>
<keyword evidence="2" id="KW-0812">Transmembrane</keyword>
<feature type="region of interest" description="Disordered" evidence="1">
    <location>
        <begin position="28"/>
        <end position="52"/>
    </location>
</feature>
<dbReference type="GeneID" id="64671058"/>
<name>A0AAD4HNS2_9AGAM</name>
<comment type="caution">
    <text evidence="3">The sequence shown here is derived from an EMBL/GenBank/DDBJ whole genome shotgun (WGS) entry which is preliminary data.</text>
</comment>
<dbReference type="EMBL" id="JABBWK010000014">
    <property type="protein sequence ID" value="KAG1903086.1"/>
    <property type="molecule type" value="Genomic_DNA"/>
</dbReference>
<dbReference type="RefSeq" id="XP_041228661.1">
    <property type="nucleotide sequence ID" value="XM_041376760.1"/>
</dbReference>
<evidence type="ECO:0000256" key="2">
    <source>
        <dbReference type="SAM" id="Phobius"/>
    </source>
</evidence>